<comment type="subcellular location">
    <subcellularLocation>
        <location evidence="1">Mitochondrion inner membrane</location>
    </subcellularLocation>
    <subcellularLocation>
        <location evidence="2">Mitochondrion matrix</location>
        <location evidence="2">Mitochondrion nucleoid</location>
    </subcellularLocation>
</comment>
<keyword evidence="14" id="KW-1185">Reference proteome</keyword>
<keyword evidence="5" id="KW-0067">ATP-binding</keyword>
<dbReference type="Gene3D" id="3.40.50.300">
    <property type="entry name" value="P-loop containing nucleotide triphosphate hydrolases"/>
    <property type="match status" value="1"/>
</dbReference>
<dbReference type="GO" id="GO:0007005">
    <property type="term" value="P:mitochondrion organization"/>
    <property type="evidence" value="ECO:0007669"/>
    <property type="project" value="TreeGrafter"/>
</dbReference>
<protein>
    <submittedName>
        <fullName evidence="13">AAA family ATPase</fullName>
    </submittedName>
</protein>
<dbReference type="EMBL" id="AFNH02000578">
    <property type="protein sequence ID" value="EZG66719.1"/>
    <property type="molecule type" value="Genomic_DNA"/>
</dbReference>
<evidence type="ECO:0000313" key="13">
    <source>
        <dbReference type="EMBL" id="EZG66719.1"/>
    </source>
</evidence>
<evidence type="ECO:0000256" key="11">
    <source>
        <dbReference type="SAM" id="MobiDB-lite"/>
    </source>
</evidence>
<evidence type="ECO:0000256" key="1">
    <source>
        <dbReference type="ARBA" id="ARBA00004273"/>
    </source>
</evidence>
<evidence type="ECO:0000256" key="4">
    <source>
        <dbReference type="ARBA" id="ARBA00022792"/>
    </source>
</evidence>
<dbReference type="GeneID" id="22912799"/>
<evidence type="ECO:0000256" key="5">
    <source>
        <dbReference type="ARBA" id="ARBA00022840"/>
    </source>
</evidence>
<dbReference type="GO" id="GO:0005743">
    <property type="term" value="C:mitochondrial inner membrane"/>
    <property type="evidence" value="ECO:0007669"/>
    <property type="project" value="UniProtKB-SubCell"/>
</dbReference>
<evidence type="ECO:0000256" key="3">
    <source>
        <dbReference type="ARBA" id="ARBA00022741"/>
    </source>
</evidence>
<organism evidence="13 14">
    <name type="scientific">Gregarina niphandrodes</name>
    <name type="common">Septate eugregarine</name>
    <dbReference type="NCBI Taxonomy" id="110365"/>
    <lineage>
        <taxon>Eukaryota</taxon>
        <taxon>Sar</taxon>
        <taxon>Alveolata</taxon>
        <taxon>Apicomplexa</taxon>
        <taxon>Conoidasida</taxon>
        <taxon>Gregarinasina</taxon>
        <taxon>Eugregarinorida</taxon>
        <taxon>Gregarinidae</taxon>
        <taxon>Gregarina</taxon>
    </lineage>
</organism>
<evidence type="ECO:0000256" key="10">
    <source>
        <dbReference type="SAM" id="Coils"/>
    </source>
</evidence>
<evidence type="ECO:0000259" key="12">
    <source>
        <dbReference type="SMART" id="SM00382"/>
    </source>
</evidence>
<name>A0A023B6R8_GRENI</name>
<keyword evidence="4" id="KW-0999">Mitochondrion inner membrane</keyword>
<accession>A0A023B6R8</accession>
<dbReference type="eggNOG" id="KOG0742">
    <property type="taxonomic scope" value="Eukaryota"/>
</dbReference>
<dbReference type="RefSeq" id="XP_011130513.1">
    <property type="nucleotide sequence ID" value="XM_011132211.1"/>
</dbReference>
<dbReference type="VEuPathDB" id="CryptoDB:GNI_077050"/>
<dbReference type="GO" id="GO:0008270">
    <property type="term" value="F:zinc ion binding"/>
    <property type="evidence" value="ECO:0007669"/>
    <property type="project" value="TreeGrafter"/>
</dbReference>
<dbReference type="PANTHER" id="PTHR23075">
    <property type="entry name" value="PUTATIVE ATP-ASE"/>
    <property type="match status" value="1"/>
</dbReference>
<dbReference type="Pfam" id="PF12037">
    <property type="entry name" value="ATAD3_N"/>
    <property type="match status" value="1"/>
</dbReference>
<keyword evidence="8" id="KW-0472">Membrane</keyword>
<feature type="region of interest" description="Disordered" evidence="11">
    <location>
        <begin position="499"/>
        <end position="519"/>
    </location>
</feature>
<dbReference type="SUPFAM" id="SSF52540">
    <property type="entry name" value="P-loop containing nucleoside triphosphate hydrolases"/>
    <property type="match status" value="1"/>
</dbReference>
<dbReference type="InterPro" id="IPR003959">
    <property type="entry name" value="ATPase_AAA_core"/>
</dbReference>
<dbReference type="GO" id="GO:0016887">
    <property type="term" value="F:ATP hydrolysis activity"/>
    <property type="evidence" value="ECO:0007669"/>
    <property type="project" value="InterPro"/>
</dbReference>
<keyword evidence="3" id="KW-0547">Nucleotide-binding</keyword>
<evidence type="ECO:0000256" key="6">
    <source>
        <dbReference type="ARBA" id="ARBA00023054"/>
    </source>
</evidence>
<dbReference type="PANTHER" id="PTHR23075:SF0">
    <property type="entry name" value="ATPASE FAMILY AAA DOMAIN-CONTAINING PROTEIN 3"/>
    <property type="match status" value="1"/>
</dbReference>
<dbReference type="InterPro" id="IPR021911">
    <property type="entry name" value="ATAD3_N"/>
</dbReference>
<feature type="coiled-coil region" evidence="10">
    <location>
        <begin position="46"/>
        <end position="139"/>
    </location>
</feature>
<proteinExistence type="predicted"/>
<gene>
    <name evidence="13" type="ORF">GNI_077050</name>
</gene>
<evidence type="ECO:0000256" key="9">
    <source>
        <dbReference type="ARBA" id="ARBA00023271"/>
    </source>
</evidence>
<feature type="compositionally biased region" description="Polar residues" evidence="11">
    <location>
        <begin position="499"/>
        <end position="510"/>
    </location>
</feature>
<comment type="caution">
    <text evidence="13">The sequence shown here is derived from an EMBL/GenBank/DDBJ whole genome shotgun (WGS) entry which is preliminary data.</text>
</comment>
<dbReference type="Pfam" id="PF00004">
    <property type="entry name" value="AAA"/>
    <property type="match status" value="1"/>
</dbReference>
<dbReference type="OrthoDB" id="199596at2759"/>
<reference evidence="13" key="1">
    <citation type="submission" date="2013-12" db="EMBL/GenBank/DDBJ databases">
        <authorList>
            <person name="Omoto C.K."/>
            <person name="Sibley D."/>
            <person name="Venepally P."/>
            <person name="Hadjithomas M."/>
            <person name="Karamycheva S."/>
            <person name="Brunk B."/>
            <person name="Roos D."/>
            <person name="Caler E."/>
            <person name="Lorenzi H."/>
        </authorList>
    </citation>
    <scope>NUCLEOTIDE SEQUENCE</scope>
</reference>
<dbReference type="OMA" id="HKSITGG"/>
<dbReference type="InterPro" id="IPR003593">
    <property type="entry name" value="AAA+_ATPase"/>
</dbReference>
<evidence type="ECO:0000313" key="14">
    <source>
        <dbReference type="Proteomes" id="UP000019763"/>
    </source>
</evidence>
<keyword evidence="9" id="KW-1135">Mitochondrion nucleoid</keyword>
<dbReference type="InterPro" id="IPR027417">
    <property type="entry name" value="P-loop_NTPase"/>
</dbReference>
<evidence type="ECO:0000256" key="2">
    <source>
        <dbReference type="ARBA" id="ARBA00004436"/>
    </source>
</evidence>
<dbReference type="Proteomes" id="UP000019763">
    <property type="component" value="Unassembled WGS sequence"/>
</dbReference>
<dbReference type="GO" id="GO:0005524">
    <property type="term" value="F:ATP binding"/>
    <property type="evidence" value="ECO:0007669"/>
    <property type="project" value="UniProtKB-KW"/>
</dbReference>
<keyword evidence="7" id="KW-0496">Mitochondrion</keyword>
<keyword evidence="6 10" id="KW-0175">Coiled coil</keyword>
<feature type="domain" description="AAA+ ATPase" evidence="12">
    <location>
        <begin position="308"/>
        <end position="445"/>
    </location>
</feature>
<evidence type="ECO:0000256" key="7">
    <source>
        <dbReference type="ARBA" id="ARBA00023128"/>
    </source>
</evidence>
<dbReference type="SMART" id="SM00382">
    <property type="entry name" value="AAA"/>
    <property type="match status" value="1"/>
</dbReference>
<dbReference type="GO" id="GO:0042645">
    <property type="term" value="C:mitochondrial nucleoid"/>
    <property type="evidence" value="ECO:0007669"/>
    <property type="project" value="UniProtKB-SubCell"/>
</dbReference>
<evidence type="ECO:0000256" key="8">
    <source>
        <dbReference type="ARBA" id="ARBA00023136"/>
    </source>
</evidence>
<dbReference type="AlphaFoldDB" id="A0A023B6R8"/>
<sequence length="597" mass="67798">MTGIALSQIDPEVFERAAKAIREINDSKDSSKAYELALEVERRKAADAVTEKAKHKRDEAKLLKERQATELAQAKLEFEQERKRVEIQLRRQQELERFKAQLDLEKARQITTEMKKQTRVRQEEERRKLADEILAERQKAEIRRHNEQQILKDRQSNIKKELELQTILAKAKAAAEGDAEIKKIRATKDIRFEELSLKAKLVASTSLELGQALGSKIGKTVGKLINLSSATLKDSQQLRRLGYCLFATVMITKGTTTSIRILEHAAERSLFENHLLVRRRLNASPQIAPTIMKSAMRQLIQQQQQSPWGMNILLYGPPGTGKTTFAKHLALCCGRDVRLTSGGGLVAGGQNGVKELEKLLSWAQRRKAVLFIDEADAFLQDQQVSDASGGMQNSEQLRGTLSMFLERTGDSDQRFLVVLATNRPELLPKAIQDRVDVRIPFVLPDAEERAKILHFYLHKYLAELQAWQRKQIPTDNRFGFSWRLPKLVFPQTITQNLPNAIPVTNSTNEGRSVMGDAPKNQGPGEIFRMDINKLVSQTEGWSGRQIEKFCRNYWLSFFSSAKGEVDDCSFDKTVDEDSFEREFDTTDGKMFGLVSTL</sequence>